<feature type="transmembrane region" description="Helical" evidence="1">
    <location>
        <begin position="42"/>
        <end position="61"/>
    </location>
</feature>
<sequence length="474" mass="54077">MDYINRWLGSELLMFCVLPWGYAAAVASLLILMFSKKRSRQILLWVLLPQWAFVVLLLPTLQYTQLLSQTGTVWMLMLLLPILSWAGLLPALLLGTWLRKPWPAWLLCHIVFIGVLCPVMPELWRAISYQWQQQNIAQLLRQVQAGDLRQLESIHDNSTLEQTLVQAVKAPGISEKNLRALTARVASPFSISREDGYFVNAPFFAAFESGNITAVRIFSEQLTGDSPQAQANRTILRQQNPLEYLPMPRFKPEGVRQTFFEMADVLLRVMPDLLTDEACSRAIQLQDKETLAFFWQRREAQNPLYRAYYFLLQGQTKALLAQIKLTPQVLGQSIYPNKNLLASLFSDADGETLRALVKGQMLNWQHIPQDKLTDGWNFLISRTLHTASKEDALPPDILAGILQSMQQQHTALPEALIVASLDYQDERHSLLTAYRMAWLGCNKLNAMIDKVYPPEDTRRTNVRIKLAQQCADLD</sequence>
<evidence type="ECO:0000313" key="4">
    <source>
        <dbReference type="Proteomes" id="UP000008185"/>
    </source>
</evidence>
<evidence type="ECO:0000313" key="2">
    <source>
        <dbReference type="EMBL" id="AAV78874.1"/>
    </source>
</evidence>
<protein>
    <submittedName>
        <fullName evidence="2">Membrane protein</fullName>
    </submittedName>
</protein>
<reference evidence="2 4" key="1">
    <citation type="journal article" date="2004" name="Nat. Genet.">
        <title>Comparison of genome degradation in Paratyphi A and Typhi, human-restricted serovars of Salmonella enterica that cause typhoid.</title>
        <authorList>
            <person name="McClelland M."/>
            <person name="Sanderson K.E."/>
            <person name="Clifton S.W."/>
            <person name="Latreille P."/>
            <person name="Porwollik S."/>
            <person name="Sabo A."/>
            <person name="Meyer R."/>
            <person name="Bieri T."/>
            <person name="Ozersky P."/>
            <person name="McLellan M."/>
            <person name="Harkins C.R."/>
            <person name="Wang C."/>
            <person name="Nguyen C."/>
            <person name="Berghoff A."/>
            <person name="Elliott G."/>
            <person name="Kohlberg S."/>
            <person name="Strong C."/>
            <person name="Du F."/>
            <person name="Carter J."/>
            <person name="Kremizki C."/>
            <person name="Layman D."/>
            <person name="Leonard S."/>
            <person name="Sun H."/>
            <person name="Fulton L."/>
            <person name="Nash W."/>
            <person name="Miner T."/>
            <person name="Minx P."/>
            <person name="Delehaunty K."/>
            <person name="Fronick C."/>
            <person name="Magrini V."/>
            <person name="Nhan M."/>
            <person name="Warren W."/>
            <person name="Florea L."/>
            <person name="Spieth J."/>
            <person name="Wilson R.K."/>
        </authorList>
    </citation>
    <scope>NUCLEOTIDE SEQUENCE [LARGE SCALE GENOMIC DNA]</scope>
    <source>
        <strain evidence="2">ATCC 9150</strain>
        <strain evidence="4">ATCC 9150 / SARB42</strain>
    </source>
</reference>
<feature type="transmembrane region" description="Helical" evidence="1">
    <location>
        <begin position="12"/>
        <end position="35"/>
    </location>
</feature>
<accession>A0A0H2WT24</accession>
<keyword evidence="1" id="KW-1133">Transmembrane helix</keyword>
<name>A0A0H2WT24_SALPA</name>
<gene>
    <name evidence="2" type="ordered locus">SPA3038</name>
    <name evidence="3" type="ORF">GNB70_000586</name>
</gene>
<dbReference type="EMBL" id="CP000026">
    <property type="protein sequence ID" value="AAV78874.1"/>
    <property type="molecule type" value="Genomic_DNA"/>
</dbReference>
<reference evidence="3" key="3">
    <citation type="submission" date="2018-07" db="EMBL/GenBank/DDBJ databases">
        <authorList>
            <consortium name="NCBI Pathogen Detection Project"/>
        </authorList>
    </citation>
    <scope>NUCLEOTIDE SEQUENCE</scope>
    <source>
        <strain evidence="3">ATCC 9150</strain>
    </source>
</reference>
<feature type="transmembrane region" description="Helical" evidence="1">
    <location>
        <begin position="73"/>
        <end position="97"/>
    </location>
</feature>
<evidence type="ECO:0000256" key="1">
    <source>
        <dbReference type="SAM" id="Phobius"/>
    </source>
</evidence>
<reference evidence="3" key="2">
    <citation type="journal article" date="2018" name="Genome Biol.">
        <title>SKESA: strategic k-mer extension for scrupulous assemblies.</title>
        <authorList>
            <person name="Souvorov A."/>
            <person name="Agarwala R."/>
            <person name="Lipman D.J."/>
        </authorList>
    </citation>
    <scope>NUCLEOTIDE SEQUENCE</scope>
    <source>
        <strain evidence="3">ATCC 9150</strain>
    </source>
</reference>
<dbReference type="AlphaFoldDB" id="A0A0H2WT24"/>
<dbReference type="RefSeq" id="WP_000384562.1">
    <property type="nucleotide sequence ID" value="NC_006511.1"/>
</dbReference>
<proteinExistence type="predicted"/>
<dbReference type="Proteomes" id="UP000008185">
    <property type="component" value="Chromosome"/>
</dbReference>
<dbReference type="HOGENOM" id="CLU_576035_0_0_6"/>
<dbReference type="KEGG" id="spt:SPA3038"/>
<dbReference type="EMBL" id="DAASTS010000002">
    <property type="protein sequence ID" value="HAE6985016.1"/>
    <property type="molecule type" value="Genomic_DNA"/>
</dbReference>
<organism evidence="2 4">
    <name type="scientific">Salmonella paratyphi A (strain ATCC 9150 / SARB42)</name>
    <dbReference type="NCBI Taxonomy" id="295319"/>
    <lineage>
        <taxon>Bacteria</taxon>
        <taxon>Pseudomonadati</taxon>
        <taxon>Pseudomonadota</taxon>
        <taxon>Gammaproteobacteria</taxon>
        <taxon>Enterobacterales</taxon>
        <taxon>Enterobacteriaceae</taxon>
        <taxon>Salmonella</taxon>
    </lineage>
</organism>
<keyword evidence="1" id="KW-0812">Transmembrane</keyword>
<keyword evidence="1" id="KW-0472">Membrane</keyword>
<feature type="transmembrane region" description="Helical" evidence="1">
    <location>
        <begin position="104"/>
        <end position="124"/>
    </location>
</feature>
<evidence type="ECO:0000313" key="3">
    <source>
        <dbReference type="EMBL" id="HAE6985016.1"/>
    </source>
</evidence>